<keyword evidence="2" id="KW-0812">Transmembrane</keyword>
<accession>A0A2H1KAN7</accession>
<feature type="domain" description="Anti-sigma K factor RskA C-terminal" evidence="3">
    <location>
        <begin position="136"/>
        <end position="277"/>
    </location>
</feature>
<evidence type="ECO:0000256" key="1">
    <source>
        <dbReference type="SAM" id="MobiDB-lite"/>
    </source>
</evidence>
<evidence type="ECO:0000256" key="2">
    <source>
        <dbReference type="SAM" id="Phobius"/>
    </source>
</evidence>
<accession>A0A2A3ZBE4</accession>
<dbReference type="GO" id="GO:0016989">
    <property type="term" value="F:sigma factor antagonist activity"/>
    <property type="evidence" value="ECO:0007669"/>
    <property type="project" value="TreeGrafter"/>
</dbReference>
<dbReference type="EMBL" id="FXZG01000021">
    <property type="protein sequence ID" value="SMX96813.1"/>
    <property type="molecule type" value="Genomic_DNA"/>
</dbReference>
<reference evidence="9" key="3">
    <citation type="submission" date="2017-03" db="EMBL/GenBank/DDBJ databases">
        <authorList>
            <person name="Monnet C."/>
        </authorList>
    </citation>
    <scope>NUCLEOTIDE SEQUENCE [LARGE SCALE GENOMIC DNA]</scope>
    <source>
        <strain evidence="9">CNRZ 920</strain>
    </source>
</reference>
<protein>
    <submittedName>
        <fullName evidence="6">Anti-sigma-K factor RskA</fullName>
    </submittedName>
</protein>
<gene>
    <name evidence="6" type="ORF">BAUR920_02992</name>
    <name evidence="5" type="ORF">CIK62_16435</name>
    <name evidence="4" type="ORF">CIK79_07235</name>
</gene>
<dbReference type="GO" id="GO:0005886">
    <property type="term" value="C:plasma membrane"/>
    <property type="evidence" value="ECO:0007669"/>
    <property type="project" value="InterPro"/>
</dbReference>
<reference evidence="7 8" key="1">
    <citation type="journal article" date="2017" name="Elife">
        <title>Extensive horizontal gene transfer in cheese-associated bacteria.</title>
        <authorList>
            <person name="Bonham K.S."/>
            <person name="Wolfe B.E."/>
            <person name="Dutton R.J."/>
        </authorList>
    </citation>
    <scope>NUCLEOTIDE SEQUENCE [LARGE SCALE GENOMIC DNA]</scope>
    <source>
        <strain evidence="5 7">900_6</strain>
        <strain evidence="4 8">JB5</strain>
    </source>
</reference>
<proteinExistence type="predicted"/>
<evidence type="ECO:0000259" key="3">
    <source>
        <dbReference type="Pfam" id="PF10099"/>
    </source>
</evidence>
<feature type="transmembrane region" description="Helical" evidence="2">
    <location>
        <begin position="132"/>
        <end position="153"/>
    </location>
</feature>
<organism evidence="5 7">
    <name type="scientific">Brevibacterium aurantiacum</name>
    <dbReference type="NCBI Taxonomy" id="273384"/>
    <lineage>
        <taxon>Bacteria</taxon>
        <taxon>Bacillati</taxon>
        <taxon>Actinomycetota</taxon>
        <taxon>Actinomycetes</taxon>
        <taxon>Micrococcales</taxon>
        <taxon>Brevibacteriaceae</taxon>
        <taxon>Brevibacterium</taxon>
    </lineage>
</organism>
<evidence type="ECO:0000313" key="5">
    <source>
        <dbReference type="EMBL" id="PCC48859.1"/>
    </source>
</evidence>
<dbReference type="RefSeq" id="WP_096157776.1">
    <property type="nucleotide sequence ID" value="NZ_FXZG01000021.1"/>
</dbReference>
<dbReference type="PANTHER" id="PTHR37461:SF1">
    <property type="entry name" value="ANTI-SIGMA-K FACTOR RSKA"/>
    <property type="match status" value="1"/>
</dbReference>
<dbReference type="EMBL" id="NRGX01000001">
    <property type="protein sequence ID" value="PCC18104.1"/>
    <property type="molecule type" value="Genomic_DNA"/>
</dbReference>
<evidence type="ECO:0000313" key="4">
    <source>
        <dbReference type="EMBL" id="PCC18104.1"/>
    </source>
</evidence>
<dbReference type="InterPro" id="IPR018764">
    <property type="entry name" value="RskA_C"/>
</dbReference>
<evidence type="ECO:0000313" key="7">
    <source>
        <dbReference type="Proteomes" id="UP000217720"/>
    </source>
</evidence>
<dbReference type="AlphaFoldDB" id="A0A2A3ZBE4"/>
<feature type="region of interest" description="Disordered" evidence="1">
    <location>
        <begin position="77"/>
        <end position="127"/>
    </location>
</feature>
<dbReference type="InterPro" id="IPR051474">
    <property type="entry name" value="Anti-sigma-K/W_factor"/>
</dbReference>
<reference evidence="6" key="2">
    <citation type="submission" date="2017-03" db="EMBL/GenBank/DDBJ databases">
        <authorList>
            <person name="Afonso C.L."/>
            <person name="Miller P.J."/>
            <person name="Scott M.A."/>
            <person name="Spackman E."/>
            <person name="Goraichik I."/>
            <person name="Dimitrov K.M."/>
            <person name="Suarez D.L."/>
            <person name="Swayne D.E."/>
        </authorList>
    </citation>
    <scope>NUCLEOTIDE SEQUENCE [LARGE SCALE GENOMIC DNA]</scope>
    <source>
        <strain evidence="6">CNRZ 920</strain>
    </source>
</reference>
<dbReference type="Proteomes" id="UP000218377">
    <property type="component" value="Unassembled WGS sequence"/>
</dbReference>
<evidence type="ECO:0000313" key="8">
    <source>
        <dbReference type="Proteomes" id="UP000218377"/>
    </source>
</evidence>
<name>A0A2A3ZBE4_BREAU</name>
<dbReference type="Proteomes" id="UP000234289">
    <property type="component" value="Unassembled WGS sequence"/>
</dbReference>
<dbReference type="EMBL" id="NRGO01000025">
    <property type="protein sequence ID" value="PCC48859.1"/>
    <property type="molecule type" value="Genomic_DNA"/>
</dbReference>
<evidence type="ECO:0000313" key="6">
    <source>
        <dbReference type="EMBL" id="SMX96813.1"/>
    </source>
</evidence>
<sequence>MNTDRDYLAAGLALGGLSDAELAEAQALVDTDADFRSEVAAYENTMALMAEADAPAVDAPEPVSAATRDAILAIPSTHPQDDAVSEPERPEQAPQLHAAQPKAQVEAEPSERPHEVAPPTDLAEHRRRRRPWVAWAAAAAAIIAVAVIGANSWQLQQSQSELEDKLASTQQQLEDSTRLMEAGDLRTSTADLPEGGAVTVFSSESEQLIRLSPRDVDAAPAGKSLQMWVIGDQNPQSVGLMTGQPVTIADEPFTSSSLFGITVEPEGGSDQPTTDPIVAIDL</sequence>
<dbReference type="Pfam" id="PF10099">
    <property type="entry name" value="RskA_C"/>
    <property type="match status" value="1"/>
</dbReference>
<keyword evidence="2" id="KW-1133">Transmembrane helix</keyword>
<evidence type="ECO:0000313" key="9">
    <source>
        <dbReference type="Proteomes" id="UP000234289"/>
    </source>
</evidence>
<dbReference type="PANTHER" id="PTHR37461">
    <property type="entry name" value="ANTI-SIGMA-K FACTOR RSKA"/>
    <property type="match status" value="1"/>
</dbReference>
<dbReference type="Proteomes" id="UP000217720">
    <property type="component" value="Unassembled WGS sequence"/>
</dbReference>
<dbReference type="GO" id="GO:0006417">
    <property type="term" value="P:regulation of translation"/>
    <property type="evidence" value="ECO:0007669"/>
    <property type="project" value="TreeGrafter"/>
</dbReference>
<keyword evidence="2" id="KW-0472">Membrane</keyword>